<reference evidence="7 8" key="1">
    <citation type="submission" date="2018-08" db="EMBL/GenBank/DDBJ databases">
        <authorList>
            <person name="Lee Y."/>
            <person name="Kakembo D."/>
        </authorList>
    </citation>
    <scope>NUCLEOTIDE SEQUENCE [LARGE SCALE GENOMIC DNA]</scope>
    <source>
        <strain evidence="7 8">JBCS1880</strain>
    </source>
</reference>
<protein>
    <submittedName>
        <fullName evidence="7">NAD(P)/FAD-dependent oxidoreductase</fullName>
    </submittedName>
</protein>
<comment type="cofactor">
    <cofactor evidence="1">
        <name>FAD</name>
        <dbReference type="ChEBI" id="CHEBI:57692"/>
    </cofactor>
</comment>
<dbReference type="PRINTS" id="PR00411">
    <property type="entry name" value="PNDRDTASEI"/>
</dbReference>
<name>A0AAI8KF32_9PSED</name>
<dbReference type="Gene3D" id="3.50.50.100">
    <property type="match status" value="1"/>
</dbReference>
<keyword evidence="4" id="KW-0274">FAD</keyword>
<keyword evidence="8" id="KW-1185">Reference proteome</keyword>
<dbReference type="InterPro" id="IPR036188">
    <property type="entry name" value="FAD/NAD-bd_sf"/>
</dbReference>
<dbReference type="SUPFAM" id="SSF51905">
    <property type="entry name" value="FAD/NAD(P)-binding domain"/>
    <property type="match status" value="1"/>
</dbReference>
<dbReference type="PANTHER" id="PTHR42913:SF3">
    <property type="entry name" value="64 KDA MITOCHONDRIAL NADH DEHYDROGENASE (EUROFUNG)"/>
    <property type="match status" value="1"/>
</dbReference>
<dbReference type="EMBL" id="CP031641">
    <property type="protein sequence ID" value="AXO90730.1"/>
    <property type="molecule type" value="Genomic_DNA"/>
</dbReference>
<dbReference type="InterPro" id="IPR051169">
    <property type="entry name" value="NADH-Q_oxidoreductase"/>
</dbReference>
<accession>A0AAI8KF32</accession>
<dbReference type="AlphaFoldDB" id="A0AAI8KF32"/>
<evidence type="ECO:0000313" key="8">
    <source>
        <dbReference type="Proteomes" id="UP000258127"/>
    </source>
</evidence>
<proteinExistence type="inferred from homology"/>
<dbReference type="PRINTS" id="PR00368">
    <property type="entry name" value="FADPNR"/>
</dbReference>
<evidence type="ECO:0000256" key="4">
    <source>
        <dbReference type="ARBA" id="ARBA00022827"/>
    </source>
</evidence>
<keyword evidence="5" id="KW-0560">Oxidoreductase</keyword>
<dbReference type="Proteomes" id="UP000258127">
    <property type="component" value="Chromosome"/>
</dbReference>
<evidence type="ECO:0000313" key="7">
    <source>
        <dbReference type="EMBL" id="AXO90730.1"/>
    </source>
</evidence>
<dbReference type="GO" id="GO:0003955">
    <property type="term" value="F:NAD(P)H dehydrogenase (quinone) activity"/>
    <property type="evidence" value="ECO:0007669"/>
    <property type="project" value="TreeGrafter"/>
</dbReference>
<evidence type="ECO:0000256" key="1">
    <source>
        <dbReference type="ARBA" id="ARBA00001974"/>
    </source>
</evidence>
<dbReference type="InterPro" id="IPR023753">
    <property type="entry name" value="FAD/NAD-binding_dom"/>
</dbReference>
<evidence type="ECO:0000256" key="5">
    <source>
        <dbReference type="ARBA" id="ARBA00023002"/>
    </source>
</evidence>
<dbReference type="Pfam" id="PF07992">
    <property type="entry name" value="Pyr_redox_2"/>
    <property type="match status" value="1"/>
</dbReference>
<comment type="similarity">
    <text evidence="2">Belongs to the NADH dehydrogenase family.</text>
</comment>
<sequence>MEQACMSRSIVIVGGGAGGAELAAMLGRRSRRLNIEVTLIDHAVRHFWKPRLHEVAAGLGGEGDAISYLALARANHFRFRLGSLMYLDAEARILGLDAVTNEQGKLLLPKRVLPYDTLVLAVGSQVNDFGTPGVREHCLLLDDSARALSFQKHLFEALVQVSQGASERLRIGIVGAGATGVELAAELCNSIRAVQDSTGLIAAEQLEVTVIDMADRPLANNAPAVSKFAERALAKLGVTLRLNSGVAQVTEHGFVLKDGQTVPCDLKIWASGVIGLPLAADLNLTLDRSRRILCDENLRCVGEEDLYALGDCAYVFDPKTERALPCTAQVAHQQANYLARHLARKPRDGASKPFRYRDRGSLVSFGAISTAGEVPLHKQRAWTFNGYFARVGYLMLQFMHRATLLGWRKTLTLTFADALKRTAAPPVKLH</sequence>
<keyword evidence="3" id="KW-0285">Flavoprotein</keyword>
<evidence type="ECO:0000256" key="3">
    <source>
        <dbReference type="ARBA" id="ARBA00022630"/>
    </source>
</evidence>
<dbReference type="PANTHER" id="PTHR42913">
    <property type="entry name" value="APOPTOSIS-INDUCING FACTOR 1"/>
    <property type="match status" value="1"/>
</dbReference>
<dbReference type="GO" id="GO:0019646">
    <property type="term" value="P:aerobic electron transport chain"/>
    <property type="evidence" value="ECO:0007669"/>
    <property type="project" value="TreeGrafter"/>
</dbReference>
<evidence type="ECO:0000259" key="6">
    <source>
        <dbReference type="Pfam" id="PF07992"/>
    </source>
</evidence>
<evidence type="ECO:0000256" key="2">
    <source>
        <dbReference type="ARBA" id="ARBA00005272"/>
    </source>
</evidence>
<gene>
    <name evidence="7" type="ORF">DZC75_23010</name>
</gene>
<organism evidence="7 8">
    <name type="scientific">Pseudomonas parafulva</name>
    <dbReference type="NCBI Taxonomy" id="157782"/>
    <lineage>
        <taxon>Bacteria</taxon>
        <taxon>Pseudomonadati</taxon>
        <taxon>Pseudomonadota</taxon>
        <taxon>Gammaproteobacteria</taxon>
        <taxon>Pseudomonadales</taxon>
        <taxon>Pseudomonadaceae</taxon>
        <taxon>Pseudomonas</taxon>
    </lineage>
</organism>
<feature type="domain" description="FAD/NAD(P)-binding" evidence="6">
    <location>
        <begin position="9"/>
        <end position="335"/>
    </location>
</feature>